<feature type="region of interest" description="Disordered" evidence="1">
    <location>
        <begin position="76"/>
        <end position="96"/>
    </location>
</feature>
<feature type="signal peptide" evidence="2">
    <location>
        <begin position="1"/>
        <end position="22"/>
    </location>
</feature>
<feature type="chain" id="PRO_5046322254" description="Lipoprotein" evidence="2">
    <location>
        <begin position="23"/>
        <end position="96"/>
    </location>
</feature>
<gene>
    <name evidence="3" type="ORF">ACFQ2N_05605</name>
</gene>
<keyword evidence="4" id="KW-1185">Reference proteome</keyword>
<keyword evidence="2" id="KW-0732">Signal</keyword>
<evidence type="ECO:0000256" key="2">
    <source>
        <dbReference type="SAM" id="SignalP"/>
    </source>
</evidence>
<evidence type="ECO:0008006" key="5">
    <source>
        <dbReference type="Google" id="ProtNLM"/>
    </source>
</evidence>
<reference evidence="4" key="1">
    <citation type="journal article" date="2019" name="Int. J. Syst. Evol. Microbiol.">
        <title>The Global Catalogue of Microorganisms (GCM) 10K type strain sequencing project: providing services to taxonomists for standard genome sequencing and annotation.</title>
        <authorList>
            <consortium name="The Broad Institute Genomics Platform"/>
            <consortium name="The Broad Institute Genome Sequencing Center for Infectious Disease"/>
            <person name="Wu L."/>
            <person name="Ma J."/>
        </authorList>
    </citation>
    <scope>NUCLEOTIDE SEQUENCE [LARGE SCALE GENOMIC DNA]</scope>
    <source>
        <strain evidence="4">CCUG 55854</strain>
    </source>
</reference>
<dbReference type="Proteomes" id="UP001597033">
    <property type="component" value="Unassembled WGS sequence"/>
</dbReference>
<evidence type="ECO:0000313" key="4">
    <source>
        <dbReference type="Proteomes" id="UP001597033"/>
    </source>
</evidence>
<sequence>MTTSLRLLPFACLFAGALLLSACSGARQQARAEAGTPAVVVKGTDAKAYRFDMTQRGKKMSADDFDAWMKANGLRIAKGPDAKGAKSKSKDKRKRD</sequence>
<dbReference type="RefSeq" id="WP_162376570.1">
    <property type="nucleotide sequence ID" value="NZ_JBHTKN010000002.1"/>
</dbReference>
<dbReference type="PROSITE" id="PS51257">
    <property type="entry name" value="PROKAR_LIPOPROTEIN"/>
    <property type="match status" value="1"/>
</dbReference>
<evidence type="ECO:0000256" key="1">
    <source>
        <dbReference type="SAM" id="MobiDB-lite"/>
    </source>
</evidence>
<comment type="caution">
    <text evidence="3">The sequence shown here is derived from an EMBL/GenBank/DDBJ whole genome shotgun (WGS) entry which is preliminary data.</text>
</comment>
<protein>
    <recommendedName>
        <fullName evidence="5">Lipoprotein</fullName>
    </recommendedName>
</protein>
<evidence type="ECO:0000313" key="3">
    <source>
        <dbReference type="EMBL" id="MFD1041824.1"/>
    </source>
</evidence>
<name>A0ABW3LX03_9GAMM</name>
<dbReference type="EMBL" id="JBHTKN010000002">
    <property type="protein sequence ID" value="MFD1041824.1"/>
    <property type="molecule type" value="Genomic_DNA"/>
</dbReference>
<accession>A0ABW3LX03</accession>
<feature type="compositionally biased region" description="Basic residues" evidence="1">
    <location>
        <begin position="85"/>
        <end position="96"/>
    </location>
</feature>
<proteinExistence type="predicted"/>
<organism evidence="3 4">
    <name type="scientific">Pseudoxanthomonas kaohsiungensis</name>
    <dbReference type="NCBI Taxonomy" id="283923"/>
    <lineage>
        <taxon>Bacteria</taxon>
        <taxon>Pseudomonadati</taxon>
        <taxon>Pseudomonadota</taxon>
        <taxon>Gammaproteobacteria</taxon>
        <taxon>Lysobacterales</taxon>
        <taxon>Lysobacteraceae</taxon>
        <taxon>Pseudoxanthomonas</taxon>
    </lineage>
</organism>